<evidence type="ECO:0008006" key="11">
    <source>
        <dbReference type="Google" id="ProtNLM"/>
    </source>
</evidence>
<keyword evidence="5" id="KW-0443">Lipid metabolism</keyword>
<dbReference type="GO" id="GO:0005789">
    <property type="term" value="C:endoplasmic reticulum membrane"/>
    <property type="evidence" value="ECO:0007669"/>
    <property type="project" value="UniProtKB-SubCell"/>
</dbReference>
<dbReference type="InterPro" id="IPR009617">
    <property type="entry name" value="Seipin"/>
</dbReference>
<dbReference type="GO" id="GO:0140042">
    <property type="term" value="P:lipid droplet formation"/>
    <property type="evidence" value="ECO:0007669"/>
    <property type="project" value="UniProtKB-ARBA"/>
</dbReference>
<proteinExistence type="predicted"/>
<keyword evidence="3" id="KW-0256">Endoplasmic reticulum</keyword>
<dbReference type="GO" id="GO:0006629">
    <property type="term" value="P:lipid metabolic process"/>
    <property type="evidence" value="ECO:0007669"/>
    <property type="project" value="UniProtKB-KW"/>
</dbReference>
<protein>
    <recommendedName>
        <fullName evidence="11">Adipose-regulatory protein-domain-containing protein</fullName>
    </recommendedName>
</protein>
<evidence type="ECO:0000256" key="1">
    <source>
        <dbReference type="ARBA" id="ARBA00004477"/>
    </source>
</evidence>
<dbReference type="PANTHER" id="PTHR21212">
    <property type="entry name" value="BERNARDINELLI-SEIP CONGENITAL LIPODYSTROPHY 2 HOMOLOG BSCL2 PROTEIN"/>
    <property type="match status" value="1"/>
</dbReference>
<evidence type="ECO:0000313" key="9">
    <source>
        <dbReference type="EMBL" id="KZT05985.1"/>
    </source>
</evidence>
<keyword evidence="4 8" id="KW-1133">Transmembrane helix</keyword>
<organism evidence="9 10">
    <name type="scientific">Laetiporus sulphureus 93-53</name>
    <dbReference type="NCBI Taxonomy" id="1314785"/>
    <lineage>
        <taxon>Eukaryota</taxon>
        <taxon>Fungi</taxon>
        <taxon>Dikarya</taxon>
        <taxon>Basidiomycota</taxon>
        <taxon>Agaricomycotina</taxon>
        <taxon>Agaricomycetes</taxon>
        <taxon>Polyporales</taxon>
        <taxon>Laetiporus</taxon>
    </lineage>
</organism>
<gene>
    <name evidence="9" type="ORF">LAESUDRAFT_654569</name>
</gene>
<accession>A0A165E017</accession>
<dbReference type="CDD" id="cd23995">
    <property type="entry name" value="Seipin_BSCL2_like"/>
    <property type="match status" value="1"/>
</dbReference>
<evidence type="ECO:0000256" key="6">
    <source>
        <dbReference type="ARBA" id="ARBA00023136"/>
    </source>
</evidence>
<comment type="subcellular location">
    <subcellularLocation>
        <location evidence="1">Endoplasmic reticulum membrane</location>
        <topology evidence="1">Multi-pass membrane protein</topology>
    </subcellularLocation>
</comment>
<dbReference type="EMBL" id="KV427627">
    <property type="protein sequence ID" value="KZT05985.1"/>
    <property type="molecule type" value="Genomic_DNA"/>
</dbReference>
<dbReference type="Proteomes" id="UP000076871">
    <property type="component" value="Unassembled WGS sequence"/>
</dbReference>
<dbReference type="AlphaFoldDB" id="A0A165E017"/>
<feature type="transmembrane region" description="Helical" evidence="8">
    <location>
        <begin position="15"/>
        <end position="40"/>
    </location>
</feature>
<dbReference type="Pfam" id="PF06775">
    <property type="entry name" value="Seipin"/>
    <property type="match status" value="1"/>
</dbReference>
<evidence type="ECO:0000313" key="10">
    <source>
        <dbReference type="Proteomes" id="UP000076871"/>
    </source>
</evidence>
<dbReference type="InParanoid" id="A0A165E017"/>
<evidence type="ECO:0000256" key="5">
    <source>
        <dbReference type="ARBA" id="ARBA00023098"/>
    </source>
</evidence>
<feature type="transmembrane region" description="Helical" evidence="8">
    <location>
        <begin position="200"/>
        <end position="228"/>
    </location>
</feature>
<feature type="compositionally biased region" description="Basic residues" evidence="7">
    <location>
        <begin position="264"/>
        <end position="273"/>
    </location>
</feature>
<evidence type="ECO:0000256" key="2">
    <source>
        <dbReference type="ARBA" id="ARBA00022692"/>
    </source>
</evidence>
<dbReference type="STRING" id="1314785.A0A165E017"/>
<dbReference type="GeneID" id="63821520"/>
<evidence type="ECO:0000256" key="8">
    <source>
        <dbReference type="SAM" id="Phobius"/>
    </source>
</evidence>
<evidence type="ECO:0000256" key="7">
    <source>
        <dbReference type="SAM" id="MobiDB-lite"/>
    </source>
</evidence>
<dbReference type="OrthoDB" id="3990054at2759"/>
<reference evidence="9 10" key="1">
    <citation type="journal article" date="2016" name="Mol. Biol. Evol.">
        <title>Comparative Genomics of Early-Diverging Mushroom-Forming Fungi Provides Insights into the Origins of Lignocellulose Decay Capabilities.</title>
        <authorList>
            <person name="Nagy L.G."/>
            <person name="Riley R."/>
            <person name="Tritt A."/>
            <person name="Adam C."/>
            <person name="Daum C."/>
            <person name="Floudas D."/>
            <person name="Sun H."/>
            <person name="Yadav J.S."/>
            <person name="Pangilinan J."/>
            <person name="Larsson K.H."/>
            <person name="Matsuura K."/>
            <person name="Barry K."/>
            <person name="Labutti K."/>
            <person name="Kuo R."/>
            <person name="Ohm R.A."/>
            <person name="Bhattacharya S.S."/>
            <person name="Shirouzu T."/>
            <person name="Yoshinaga Y."/>
            <person name="Martin F.M."/>
            <person name="Grigoriev I.V."/>
            <person name="Hibbett D.S."/>
        </authorList>
    </citation>
    <scope>NUCLEOTIDE SEQUENCE [LARGE SCALE GENOMIC DNA]</scope>
    <source>
        <strain evidence="9 10">93-53</strain>
    </source>
</reference>
<feature type="compositionally biased region" description="Basic residues" evidence="7">
    <location>
        <begin position="243"/>
        <end position="252"/>
    </location>
</feature>
<dbReference type="PANTHER" id="PTHR21212:SF0">
    <property type="entry name" value="SEIPIN"/>
    <property type="match status" value="1"/>
</dbReference>
<keyword evidence="2 8" id="KW-0812">Transmembrane</keyword>
<dbReference type="RefSeq" id="XP_040763725.1">
    <property type="nucleotide sequence ID" value="XM_040904490.1"/>
</dbReference>
<keyword evidence="10" id="KW-1185">Reference proteome</keyword>
<evidence type="ECO:0000256" key="3">
    <source>
        <dbReference type="ARBA" id="ARBA00022824"/>
    </source>
</evidence>
<name>A0A165E017_9APHY</name>
<feature type="region of interest" description="Disordered" evidence="7">
    <location>
        <begin position="235"/>
        <end position="282"/>
    </location>
</feature>
<sequence>MAAIFHLVSPYTPNLIPLAVFLLALPVIAFLSASAGWLVWKSVAVAWETELALQYGDGVPPYAEVSLANMVATQPYDISLHLVVPATESNLALGNFMASLTISSPANRMLVQSRKAAIVLPRSSAPWSFLPNWHGTVDLTVPLLRSVALETSRATATIELGRRDRWKSIGNGEGRELSVLTAVLRGVVVRKGIRGLVARFPLTSAFMAAGTSLFISFIVLASCLLPALELRFNSDPYQDKPPPRRRRLRRRPSMSAADTDGARHNPKLRKRSRSASISTGHERRSSATVRVYRAYSFYAMANRSSRTIHRRWHLRQSLE</sequence>
<evidence type="ECO:0000256" key="4">
    <source>
        <dbReference type="ARBA" id="ARBA00022989"/>
    </source>
</evidence>
<keyword evidence="6 8" id="KW-0472">Membrane</keyword>